<dbReference type="GO" id="GO:0008757">
    <property type="term" value="F:S-adenosylmethionine-dependent methyltransferase activity"/>
    <property type="evidence" value="ECO:0000318"/>
    <property type="project" value="GO_Central"/>
</dbReference>
<dbReference type="RefSeq" id="XP_002286067.1">
    <property type="nucleotide sequence ID" value="XM_002286031.1"/>
</dbReference>
<evidence type="ECO:0000313" key="6">
    <source>
        <dbReference type="Proteomes" id="UP000001449"/>
    </source>
</evidence>
<dbReference type="GeneID" id="7445279"/>
<dbReference type="GO" id="GO:0032259">
    <property type="term" value="P:methylation"/>
    <property type="evidence" value="ECO:0007669"/>
    <property type="project" value="UniProtKB-KW"/>
</dbReference>
<proteinExistence type="predicted"/>
<dbReference type="eggNOG" id="KOG2798">
    <property type="taxonomic scope" value="Eukaryota"/>
</dbReference>
<evidence type="ECO:0000256" key="1">
    <source>
        <dbReference type="ARBA" id="ARBA00022603"/>
    </source>
</evidence>
<accession>B8BQ16</accession>
<dbReference type="OMA" id="QWHRNAQ"/>
<feature type="compositionally biased region" description="Low complexity" evidence="4">
    <location>
        <begin position="12"/>
        <end position="25"/>
    </location>
</feature>
<dbReference type="InterPro" id="IPR012901">
    <property type="entry name" value="CARME"/>
</dbReference>
<reference evidence="5 6" key="2">
    <citation type="journal article" date="2008" name="Nature">
        <title>The Phaeodactylum genome reveals the evolutionary history of diatom genomes.</title>
        <authorList>
            <person name="Bowler C."/>
            <person name="Allen A.E."/>
            <person name="Badger J.H."/>
            <person name="Grimwood J."/>
            <person name="Jabbari K."/>
            <person name="Kuo A."/>
            <person name="Maheswari U."/>
            <person name="Martens C."/>
            <person name="Maumus F."/>
            <person name="Otillar R.P."/>
            <person name="Rayko E."/>
            <person name="Salamov A."/>
            <person name="Vandepoele K."/>
            <person name="Beszteri B."/>
            <person name="Gruber A."/>
            <person name="Heijde M."/>
            <person name="Katinka M."/>
            <person name="Mock T."/>
            <person name="Valentin K."/>
            <person name="Verret F."/>
            <person name="Berges J.A."/>
            <person name="Brownlee C."/>
            <person name="Cadoret J.P."/>
            <person name="Chiovitti A."/>
            <person name="Choi C.J."/>
            <person name="Coesel S."/>
            <person name="De Martino A."/>
            <person name="Detter J.C."/>
            <person name="Durkin C."/>
            <person name="Falciatore A."/>
            <person name="Fournet J."/>
            <person name="Haruta M."/>
            <person name="Huysman M.J."/>
            <person name="Jenkins B.D."/>
            <person name="Jiroutova K."/>
            <person name="Jorgensen R.E."/>
            <person name="Joubert Y."/>
            <person name="Kaplan A."/>
            <person name="Kroger N."/>
            <person name="Kroth P.G."/>
            <person name="La Roche J."/>
            <person name="Lindquist E."/>
            <person name="Lommer M."/>
            <person name="Martin-Jezequel V."/>
            <person name="Lopez P.J."/>
            <person name="Lucas S."/>
            <person name="Mangogna M."/>
            <person name="McGinnis K."/>
            <person name="Medlin L.K."/>
            <person name="Montsant A."/>
            <person name="Oudot-Le Secq M.P."/>
            <person name="Napoli C."/>
            <person name="Obornik M."/>
            <person name="Parker M.S."/>
            <person name="Petit J.L."/>
            <person name="Porcel B.M."/>
            <person name="Poulsen N."/>
            <person name="Robison M."/>
            <person name="Rychlewski L."/>
            <person name="Rynearson T.A."/>
            <person name="Schmutz J."/>
            <person name="Shapiro H."/>
            <person name="Siaut M."/>
            <person name="Stanley M."/>
            <person name="Sussman M.R."/>
            <person name="Taylor A.R."/>
            <person name="Vardi A."/>
            <person name="von Dassow P."/>
            <person name="Vyverman W."/>
            <person name="Willis A."/>
            <person name="Wyrwicz L.S."/>
            <person name="Rokhsar D.S."/>
            <person name="Weissenbach J."/>
            <person name="Armbrust E.V."/>
            <person name="Green B.R."/>
            <person name="Van de Peer Y."/>
            <person name="Grigoriev I.V."/>
        </authorList>
    </citation>
    <scope>NUCLEOTIDE SEQUENCE [LARGE SCALE GENOMIC DNA]</scope>
    <source>
        <strain evidence="5 6">CCMP1335</strain>
    </source>
</reference>
<dbReference type="SMART" id="SM01296">
    <property type="entry name" value="N2227"/>
    <property type="match status" value="1"/>
</dbReference>
<dbReference type="PaxDb" id="35128-Thaps1125"/>
<evidence type="ECO:0000256" key="3">
    <source>
        <dbReference type="ARBA" id="ARBA00022691"/>
    </source>
</evidence>
<sequence length="570" mass="63365">MWATTSRTTPLTSASPDADTTPADAHGSITVTNSDGRSARGGDSGRGLKAAFYYVPPPHLVPPITASSTSMDAQTKEEFTEKCQPTFLELNNALRKYREMSEGVIRQLSISHEVALRTERLLFPHHQRKFNYEPTNLPLFLSCQIESKISKVSELLEQNSFVLEELLKPFPVSLGLSHFTNASSSVSQSASSTPPSTPDFELGETQTLARYIPPYKMRGAINENDALLEEHPYDEASQIIVHIARDWSSDGAQVRQQTHSWIIDELKYHHSYSNMDGSEIRSLLSPVLVPGAGAGRLAFDIALLEDLDGSKKRYPFAVEANDNSIVMAAATYHTLNNIISLSSGNEDNVKRSLYPFVADSFSNEVATERRWEPSSFPDDQVVSQLKHHSSTKSVFTNSPELVYSVGDFVTTYASPAKKGVYGSIVTCFFLDTATNIYEYIFTVRNLLRKPKSDSAEQREGGVWINFGPVQWHRNAQLQPSVNELKDLIQLAGFEIKYWEVEDELIAYRHPEDVHLASGKGSGKPRFTRSEAYRPLKFIAVPTMGDASISSTSLLSSLEQVRSSTGRRPLN</sequence>
<evidence type="ECO:0000256" key="4">
    <source>
        <dbReference type="SAM" id="MobiDB-lite"/>
    </source>
</evidence>
<gene>
    <name evidence="5" type="ORF">THAPSDRAFT_1125</name>
</gene>
<keyword evidence="1" id="KW-0489">Methyltransferase</keyword>
<keyword evidence="6" id="KW-1185">Reference proteome</keyword>
<dbReference type="InParanoid" id="B8BQ16"/>
<protein>
    <submittedName>
        <fullName evidence="5">Uncharacterized protein</fullName>
    </submittedName>
</protein>
<name>B8BQ16_THAPS</name>
<evidence type="ECO:0000256" key="2">
    <source>
        <dbReference type="ARBA" id="ARBA00022679"/>
    </source>
</evidence>
<keyword evidence="2" id="KW-0808">Transferase</keyword>
<dbReference type="Proteomes" id="UP000001449">
    <property type="component" value="Chromosome 1"/>
</dbReference>
<reference evidence="5 6" key="1">
    <citation type="journal article" date="2004" name="Science">
        <title>The genome of the diatom Thalassiosira pseudonana: ecology, evolution, and metabolism.</title>
        <authorList>
            <person name="Armbrust E.V."/>
            <person name="Berges J.A."/>
            <person name="Bowler C."/>
            <person name="Green B.R."/>
            <person name="Martinez D."/>
            <person name="Putnam N.H."/>
            <person name="Zhou S."/>
            <person name="Allen A.E."/>
            <person name="Apt K.E."/>
            <person name="Bechner M."/>
            <person name="Brzezinski M.A."/>
            <person name="Chaal B.K."/>
            <person name="Chiovitti A."/>
            <person name="Davis A.K."/>
            <person name="Demarest M.S."/>
            <person name="Detter J.C."/>
            <person name="Glavina T."/>
            <person name="Goodstein D."/>
            <person name="Hadi M.Z."/>
            <person name="Hellsten U."/>
            <person name="Hildebrand M."/>
            <person name="Jenkins B.D."/>
            <person name="Jurka J."/>
            <person name="Kapitonov V.V."/>
            <person name="Kroger N."/>
            <person name="Lau W.W."/>
            <person name="Lane T.W."/>
            <person name="Larimer F.W."/>
            <person name="Lippmeier J.C."/>
            <person name="Lucas S."/>
            <person name="Medina M."/>
            <person name="Montsant A."/>
            <person name="Obornik M."/>
            <person name="Parker M.S."/>
            <person name="Palenik B."/>
            <person name="Pazour G.J."/>
            <person name="Richardson P.M."/>
            <person name="Rynearson T.A."/>
            <person name="Saito M.A."/>
            <person name="Schwartz D.C."/>
            <person name="Thamatrakoln K."/>
            <person name="Valentin K."/>
            <person name="Vardi A."/>
            <person name="Wilkerson F.P."/>
            <person name="Rokhsar D.S."/>
        </authorList>
    </citation>
    <scope>NUCLEOTIDE SEQUENCE [LARGE SCALE GENOMIC DNA]</scope>
    <source>
        <strain evidence="5 6">CCMP1335</strain>
    </source>
</reference>
<dbReference type="AlphaFoldDB" id="B8BQ16"/>
<dbReference type="Pfam" id="PF07942">
    <property type="entry name" value="CARME"/>
    <property type="match status" value="1"/>
</dbReference>
<keyword evidence="3" id="KW-0949">S-adenosyl-L-methionine</keyword>
<dbReference type="PANTHER" id="PTHR12303">
    <property type="entry name" value="CARNOSINE N-METHYLTRANSFERASE"/>
    <property type="match status" value="1"/>
</dbReference>
<feature type="compositionally biased region" description="Polar residues" evidence="4">
    <location>
        <begin position="1"/>
        <end position="11"/>
    </location>
</feature>
<dbReference type="EMBL" id="CM000638">
    <property type="protein sequence ID" value="EED95708.1"/>
    <property type="molecule type" value="Genomic_DNA"/>
</dbReference>
<dbReference type="KEGG" id="tps:THAPSDRAFT_1125"/>
<dbReference type="PANTHER" id="PTHR12303:SF6">
    <property type="entry name" value="CARNOSINE N-METHYLTRANSFERASE"/>
    <property type="match status" value="1"/>
</dbReference>
<feature type="region of interest" description="Disordered" evidence="4">
    <location>
        <begin position="1"/>
        <end position="43"/>
    </location>
</feature>
<evidence type="ECO:0000313" key="5">
    <source>
        <dbReference type="EMBL" id="EED95708.1"/>
    </source>
</evidence>
<dbReference type="HOGENOM" id="CLU_478610_0_0_1"/>
<organism evidence="5 6">
    <name type="scientific">Thalassiosira pseudonana</name>
    <name type="common">Marine diatom</name>
    <name type="synonym">Cyclotella nana</name>
    <dbReference type="NCBI Taxonomy" id="35128"/>
    <lineage>
        <taxon>Eukaryota</taxon>
        <taxon>Sar</taxon>
        <taxon>Stramenopiles</taxon>
        <taxon>Ochrophyta</taxon>
        <taxon>Bacillariophyta</taxon>
        <taxon>Coscinodiscophyceae</taxon>
        <taxon>Thalassiosirophycidae</taxon>
        <taxon>Thalassiosirales</taxon>
        <taxon>Thalassiosiraceae</taxon>
        <taxon>Thalassiosira</taxon>
    </lineage>
</organism>